<feature type="signal peptide" evidence="2">
    <location>
        <begin position="1"/>
        <end position="29"/>
    </location>
</feature>
<sequence length="292" mass="31268">MTFRRASLSRHGLALVAAFGLLAAPHAHAVGRLMDVQVIDRDSGETLPVYSHKGEHWVAGRPGARYAVSVRNASSARLLGVVSVDGVNVVSGETAAWHQTGYVLSPWQQYSVAGWRKSNSEVAAFHFTASAASYAERTGRPANVGVIGVAVFREKQVPPPAVLMPDPAPHPRSRELGRAAESDGAPPSSSPAPQSADRSEKAEPAESMATERRMAPASPAPRLGTGHGAREHDWISHTTFERRSHQPDELVRIRYDSHDNLVAMGIIPSRALPPRPNPFPGGVAPGYAPDPY</sequence>
<keyword evidence="4" id="KW-1185">Reference proteome</keyword>
<feature type="compositionally biased region" description="Basic and acidic residues" evidence="1">
    <location>
        <begin position="197"/>
        <end position="214"/>
    </location>
</feature>
<name>A0ABU1WUU6_9BURK</name>
<feature type="compositionally biased region" description="Pro residues" evidence="1">
    <location>
        <begin position="159"/>
        <end position="170"/>
    </location>
</feature>
<reference evidence="3 4" key="1">
    <citation type="submission" date="2023-07" db="EMBL/GenBank/DDBJ databases">
        <title>Sorghum-associated microbial communities from plants grown in Nebraska, USA.</title>
        <authorList>
            <person name="Schachtman D."/>
        </authorList>
    </citation>
    <scope>NUCLEOTIDE SEQUENCE [LARGE SCALE GENOMIC DNA]</scope>
    <source>
        <strain evidence="3 4">4249</strain>
    </source>
</reference>
<comment type="caution">
    <text evidence="3">The sequence shown here is derived from an EMBL/GenBank/DDBJ whole genome shotgun (WGS) entry which is preliminary data.</text>
</comment>
<gene>
    <name evidence="3" type="ORF">J2W49_005059</name>
</gene>
<evidence type="ECO:0000313" key="4">
    <source>
        <dbReference type="Proteomes" id="UP001265700"/>
    </source>
</evidence>
<accession>A0ABU1WUU6</accession>
<dbReference type="RefSeq" id="WP_310322489.1">
    <property type="nucleotide sequence ID" value="NZ_JAVDWU010000017.1"/>
</dbReference>
<feature type="chain" id="PRO_5046078591" evidence="2">
    <location>
        <begin position="30"/>
        <end position="292"/>
    </location>
</feature>
<evidence type="ECO:0000313" key="3">
    <source>
        <dbReference type="EMBL" id="MDR7153079.1"/>
    </source>
</evidence>
<dbReference type="Proteomes" id="UP001265700">
    <property type="component" value="Unassembled WGS sequence"/>
</dbReference>
<dbReference type="EMBL" id="JAVDWU010000017">
    <property type="protein sequence ID" value="MDR7153079.1"/>
    <property type="molecule type" value="Genomic_DNA"/>
</dbReference>
<evidence type="ECO:0000256" key="2">
    <source>
        <dbReference type="SAM" id="SignalP"/>
    </source>
</evidence>
<feature type="compositionally biased region" description="Low complexity" evidence="1">
    <location>
        <begin position="182"/>
        <end position="196"/>
    </location>
</feature>
<feature type="region of interest" description="Disordered" evidence="1">
    <location>
        <begin position="268"/>
        <end position="292"/>
    </location>
</feature>
<protein>
    <submittedName>
        <fullName evidence="3">Uncharacterized protein</fullName>
    </submittedName>
</protein>
<proteinExistence type="predicted"/>
<evidence type="ECO:0000256" key="1">
    <source>
        <dbReference type="SAM" id="MobiDB-lite"/>
    </source>
</evidence>
<keyword evidence="2" id="KW-0732">Signal</keyword>
<feature type="compositionally biased region" description="Basic and acidic residues" evidence="1">
    <location>
        <begin position="172"/>
        <end position="181"/>
    </location>
</feature>
<organism evidence="3 4">
    <name type="scientific">Hydrogenophaga palleronii</name>
    <dbReference type="NCBI Taxonomy" id="65655"/>
    <lineage>
        <taxon>Bacteria</taxon>
        <taxon>Pseudomonadati</taxon>
        <taxon>Pseudomonadota</taxon>
        <taxon>Betaproteobacteria</taxon>
        <taxon>Burkholderiales</taxon>
        <taxon>Comamonadaceae</taxon>
        <taxon>Hydrogenophaga</taxon>
    </lineage>
</organism>
<feature type="region of interest" description="Disordered" evidence="1">
    <location>
        <begin position="159"/>
        <end position="230"/>
    </location>
</feature>